<name>A0A2T1D772_9CYAN</name>
<accession>A0A2T1D772</accession>
<reference evidence="1 2" key="2">
    <citation type="submission" date="2018-03" db="EMBL/GenBank/DDBJ databases">
        <title>The ancient ancestry and fast evolution of plastids.</title>
        <authorList>
            <person name="Moore K.R."/>
            <person name="Magnabosco C."/>
            <person name="Momper L."/>
            <person name="Gold D.A."/>
            <person name="Bosak T."/>
            <person name="Fournier G.P."/>
        </authorList>
    </citation>
    <scope>NUCLEOTIDE SEQUENCE [LARGE SCALE GENOMIC DNA]</scope>
    <source>
        <strain evidence="1 2">ULC007</strain>
    </source>
</reference>
<keyword evidence="2" id="KW-1185">Reference proteome</keyword>
<evidence type="ECO:0000313" key="1">
    <source>
        <dbReference type="EMBL" id="PSB16365.1"/>
    </source>
</evidence>
<dbReference type="Proteomes" id="UP000238634">
    <property type="component" value="Unassembled WGS sequence"/>
</dbReference>
<sequence>MTLFICQMMIAATRTMAPQKTQSLSKVISSFIAINKNCRLSRFRRTFLSLNDKIAMNARSRA</sequence>
<evidence type="ECO:0000313" key="2">
    <source>
        <dbReference type="Proteomes" id="UP000238634"/>
    </source>
</evidence>
<dbReference type="EMBL" id="PVWG01000043">
    <property type="protein sequence ID" value="PSB16365.1"/>
    <property type="molecule type" value="Genomic_DNA"/>
</dbReference>
<protein>
    <submittedName>
        <fullName evidence="1">Uncharacterized protein</fullName>
    </submittedName>
</protein>
<proteinExistence type="predicted"/>
<dbReference type="AlphaFoldDB" id="A0A2T1D772"/>
<gene>
    <name evidence="1" type="ORF">C7B65_21825</name>
</gene>
<organism evidence="1 2">
    <name type="scientific">Phormidesmis priestleyi ULC007</name>
    <dbReference type="NCBI Taxonomy" id="1920490"/>
    <lineage>
        <taxon>Bacteria</taxon>
        <taxon>Bacillati</taxon>
        <taxon>Cyanobacteriota</taxon>
        <taxon>Cyanophyceae</taxon>
        <taxon>Leptolyngbyales</taxon>
        <taxon>Leptolyngbyaceae</taxon>
        <taxon>Phormidesmis</taxon>
    </lineage>
</organism>
<comment type="caution">
    <text evidence="1">The sequence shown here is derived from an EMBL/GenBank/DDBJ whole genome shotgun (WGS) entry which is preliminary data.</text>
</comment>
<reference evidence="1 2" key="1">
    <citation type="submission" date="2018-02" db="EMBL/GenBank/DDBJ databases">
        <authorList>
            <person name="Cohen D.B."/>
            <person name="Kent A.D."/>
        </authorList>
    </citation>
    <scope>NUCLEOTIDE SEQUENCE [LARGE SCALE GENOMIC DNA]</scope>
    <source>
        <strain evidence="1 2">ULC007</strain>
    </source>
</reference>